<dbReference type="FunFam" id="3.40.30.10:FF:000240">
    <property type="entry name" value="TPR repeat-containing thioredoxin TDX"/>
    <property type="match status" value="1"/>
</dbReference>
<dbReference type="GO" id="GO:0046983">
    <property type="term" value="F:protein dimerization activity"/>
    <property type="evidence" value="ECO:0007669"/>
    <property type="project" value="InterPro"/>
</dbReference>
<evidence type="ECO:0000256" key="5">
    <source>
        <dbReference type="ARBA" id="ARBA00022982"/>
    </source>
</evidence>
<evidence type="ECO:0000313" key="12">
    <source>
        <dbReference type="EMBL" id="RAL43909.1"/>
    </source>
</evidence>
<evidence type="ECO:0000256" key="7">
    <source>
        <dbReference type="ARBA" id="ARBA00023284"/>
    </source>
</evidence>
<dbReference type="InterPro" id="IPR034649">
    <property type="entry name" value="Hip_N"/>
</dbReference>
<evidence type="ECO:0000256" key="3">
    <source>
        <dbReference type="ARBA" id="ARBA00022737"/>
    </source>
</evidence>
<keyword evidence="2" id="KW-0813">Transport</keyword>
<dbReference type="SUPFAM" id="SSF48452">
    <property type="entry name" value="TPR-like"/>
    <property type="match status" value="1"/>
</dbReference>
<evidence type="ECO:0000256" key="8">
    <source>
        <dbReference type="ARBA" id="ARBA00074081"/>
    </source>
</evidence>
<keyword evidence="13" id="KW-1185">Reference proteome</keyword>
<evidence type="ECO:0000259" key="11">
    <source>
        <dbReference type="PROSITE" id="PS51352"/>
    </source>
</evidence>
<evidence type="ECO:0000256" key="10">
    <source>
        <dbReference type="SAM" id="Coils"/>
    </source>
</evidence>
<evidence type="ECO:0000256" key="4">
    <source>
        <dbReference type="ARBA" id="ARBA00022803"/>
    </source>
</evidence>
<keyword evidence="7" id="KW-0676">Redox-active center</keyword>
<keyword evidence="3" id="KW-0677">Repeat</keyword>
<evidence type="ECO:0000256" key="9">
    <source>
        <dbReference type="ARBA" id="ARBA00076793"/>
    </source>
</evidence>
<protein>
    <recommendedName>
        <fullName evidence="8">TPR repeat-containing thioredoxin TDX</fullName>
    </recommendedName>
    <alternativeName>
        <fullName evidence="9">Tetratricoredoxin</fullName>
    </alternativeName>
</protein>
<dbReference type="CDD" id="cd14438">
    <property type="entry name" value="Hip_N"/>
    <property type="match status" value="1"/>
</dbReference>
<dbReference type="InterPro" id="IPR036249">
    <property type="entry name" value="Thioredoxin-like_sf"/>
</dbReference>
<dbReference type="PROSITE" id="PS00194">
    <property type="entry name" value="THIOREDOXIN_1"/>
    <property type="match status" value="1"/>
</dbReference>
<dbReference type="AlphaFoldDB" id="A0A328DI08"/>
<evidence type="ECO:0000313" key="13">
    <source>
        <dbReference type="Proteomes" id="UP000249390"/>
    </source>
</evidence>
<evidence type="ECO:0000256" key="6">
    <source>
        <dbReference type="ARBA" id="ARBA00023157"/>
    </source>
</evidence>
<dbReference type="Proteomes" id="UP000249390">
    <property type="component" value="Unassembled WGS sequence"/>
</dbReference>
<dbReference type="FunFam" id="1.25.40.10:FF:000112">
    <property type="entry name" value="FAM10 family protein"/>
    <property type="match status" value="1"/>
</dbReference>
<proteinExistence type="inferred from homology"/>
<gene>
    <name evidence="12" type="ORF">DM860_017649</name>
</gene>
<dbReference type="Gene3D" id="1.25.40.10">
    <property type="entry name" value="Tetratricopeptide repeat domain"/>
    <property type="match status" value="1"/>
</dbReference>
<dbReference type="PROSITE" id="PS51352">
    <property type="entry name" value="THIOREDOXIN_2"/>
    <property type="match status" value="1"/>
</dbReference>
<sequence>MDARRLEDLKLFVDRCKANPSILYNPSLSFFKSYLESMGALIPPKIKTENYDEEFPDYKKSNVSSNDTMDEGIVESDVELDSTDVVEADNDLPQKMGDPSREVTEENQDAAQILKGKAMDAISEGNLNEAMDHLTEAILLNPISSILYSMRGNVFIKLKKPNAAICDANAALQINPDLAKGYKVRGIARAMLGLWEEAASDLHVASRIDFDEEINEALKKVVPNARRIEEHRWKYERLRKERELKKIQRERQSKRAEFIFKKEKMEQTSGPESASVLKDGEVIAVHGQEELNKKLNAASKISRVAIIYFTATWCGPCRYMSPLYTSCAGKYPNVVFLKVDIDEARDVAAKWNIGSVPTFIFIKNGIEVDKVIGADKNSLEKKIALHSCS</sequence>
<accession>A0A328DI08</accession>
<dbReference type="GO" id="GO:0016667">
    <property type="term" value="F:oxidoreductase activity, acting on a sulfur group of donors"/>
    <property type="evidence" value="ECO:0007669"/>
    <property type="project" value="UniProtKB-ARBA"/>
</dbReference>
<dbReference type="GO" id="GO:0006950">
    <property type="term" value="P:response to stress"/>
    <property type="evidence" value="ECO:0007669"/>
    <property type="project" value="UniProtKB-ARBA"/>
</dbReference>
<evidence type="ECO:0000256" key="2">
    <source>
        <dbReference type="ARBA" id="ARBA00022448"/>
    </source>
</evidence>
<dbReference type="InterPro" id="IPR011990">
    <property type="entry name" value="TPR-like_helical_dom_sf"/>
</dbReference>
<dbReference type="InterPro" id="IPR017937">
    <property type="entry name" value="Thioredoxin_CS"/>
</dbReference>
<keyword evidence="4" id="KW-0802">TPR repeat</keyword>
<comment type="similarity">
    <text evidence="1">Belongs to the thioredoxin family.</text>
</comment>
<dbReference type="Gene3D" id="6.10.250.3420">
    <property type="match status" value="1"/>
</dbReference>
<keyword evidence="10" id="KW-0175">Coiled coil</keyword>
<dbReference type="InterPro" id="IPR019734">
    <property type="entry name" value="TPR_rpt"/>
</dbReference>
<dbReference type="Gene3D" id="3.40.30.10">
    <property type="entry name" value="Glutaredoxin"/>
    <property type="match status" value="1"/>
</dbReference>
<organism evidence="12 13">
    <name type="scientific">Cuscuta australis</name>
    <dbReference type="NCBI Taxonomy" id="267555"/>
    <lineage>
        <taxon>Eukaryota</taxon>
        <taxon>Viridiplantae</taxon>
        <taxon>Streptophyta</taxon>
        <taxon>Embryophyta</taxon>
        <taxon>Tracheophyta</taxon>
        <taxon>Spermatophyta</taxon>
        <taxon>Magnoliopsida</taxon>
        <taxon>eudicotyledons</taxon>
        <taxon>Gunneridae</taxon>
        <taxon>Pentapetalae</taxon>
        <taxon>asterids</taxon>
        <taxon>lamiids</taxon>
        <taxon>Solanales</taxon>
        <taxon>Convolvulaceae</taxon>
        <taxon>Cuscuteae</taxon>
        <taxon>Cuscuta</taxon>
        <taxon>Cuscuta subgen. Grammica</taxon>
        <taxon>Cuscuta sect. Cleistogrammica</taxon>
    </lineage>
</organism>
<dbReference type="GO" id="GO:0000118">
    <property type="term" value="C:histone deacetylase complex"/>
    <property type="evidence" value="ECO:0007669"/>
    <property type="project" value="TreeGrafter"/>
</dbReference>
<comment type="caution">
    <text evidence="12">The sequence shown here is derived from an EMBL/GenBank/DDBJ whole genome shotgun (WGS) entry which is preliminary data.</text>
</comment>
<dbReference type="Pfam" id="PF00085">
    <property type="entry name" value="Thioredoxin"/>
    <property type="match status" value="1"/>
</dbReference>
<dbReference type="PANTHER" id="PTHR45883:SF7">
    <property type="entry name" value="TPR REPEAT-CONTAINING THIOREDOXIN TDX"/>
    <property type="match status" value="1"/>
</dbReference>
<dbReference type="SUPFAM" id="SSF52833">
    <property type="entry name" value="Thioredoxin-like"/>
    <property type="match status" value="1"/>
</dbReference>
<dbReference type="GO" id="GO:0030544">
    <property type="term" value="F:Hsp70 protein binding"/>
    <property type="evidence" value="ECO:0007669"/>
    <property type="project" value="TreeGrafter"/>
</dbReference>
<reference evidence="12 13" key="1">
    <citation type="submission" date="2018-06" db="EMBL/GenBank/DDBJ databases">
        <title>The Genome of Cuscuta australis (Dodder) Provides Insight into the Evolution of Plant Parasitism.</title>
        <authorList>
            <person name="Liu H."/>
        </authorList>
    </citation>
    <scope>NUCLEOTIDE SEQUENCE [LARGE SCALE GENOMIC DNA]</scope>
    <source>
        <strain evidence="13">cv. Yunnan</strain>
        <tissue evidence="12">Vines</tissue>
    </source>
</reference>
<keyword evidence="6" id="KW-1015">Disulfide bond</keyword>
<dbReference type="CDD" id="cd02947">
    <property type="entry name" value="TRX_family"/>
    <property type="match status" value="1"/>
</dbReference>
<feature type="domain" description="Thioredoxin" evidence="11">
    <location>
        <begin position="264"/>
        <end position="388"/>
    </location>
</feature>
<evidence type="ECO:0000256" key="1">
    <source>
        <dbReference type="ARBA" id="ARBA00008987"/>
    </source>
</evidence>
<dbReference type="SMART" id="SM00028">
    <property type="entry name" value="TPR"/>
    <property type="match status" value="3"/>
</dbReference>
<feature type="coiled-coil region" evidence="10">
    <location>
        <begin position="228"/>
        <end position="257"/>
    </location>
</feature>
<dbReference type="InterPro" id="IPR013766">
    <property type="entry name" value="Thioredoxin_domain"/>
</dbReference>
<dbReference type="Pfam" id="PF18253">
    <property type="entry name" value="HipN"/>
    <property type="match status" value="1"/>
</dbReference>
<keyword evidence="5" id="KW-0249">Electron transport</keyword>
<dbReference type="EMBL" id="NQVE01000151">
    <property type="protein sequence ID" value="RAL43909.1"/>
    <property type="molecule type" value="Genomic_DNA"/>
</dbReference>
<name>A0A328DI08_9ASTE</name>
<dbReference type="PANTHER" id="PTHR45883">
    <property type="entry name" value="HSC70-INTERACTING PROTEIN"/>
    <property type="match status" value="1"/>
</dbReference>
<dbReference type="FunFam" id="6.10.250.3420:FF:000001">
    <property type="entry name" value="Hsc70-interacting protein-like protein"/>
    <property type="match status" value="1"/>
</dbReference>